<accession>A0A6C0J2X2</accession>
<organism evidence="1">
    <name type="scientific">viral metagenome</name>
    <dbReference type="NCBI Taxonomy" id="1070528"/>
    <lineage>
        <taxon>unclassified sequences</taxon>
        <taxon>metagenomes</taxon>
        <taxon>organismal metagenomes</taxon>
    </lineage>
</organism>
<evidence type="ECO:0000313" key="1">
    <source>
        <dbReference type="EMBL" id="QHT99991.1"/>
    </source>
</evidence>
<protein>
    <recommendedName>
        <fullName evidence="2">Protein kinase domain-containing protein</fullName>
    </recommendedName>
</protein>
<reference evidence="1" key="1">
    <citation type="journal article" date="2020" name="Nature">
        <title>Giant virus diversity and host interactions through global metagenomics.</title>
        <authorList>
            <person name="Schulz F."/>
            <person name="Roux S."/>
            <person name="Paez-Espino D."/>
            <person name="Jungbluth S."/>
            <person name="Walsh D.A."/>
            <person name="Denef V.J."/>
            <person name="McMahon K.D."/>
            <person name="Konstantinidis K.T."/>
            <person name="Eloe-Fadrosh E.A."/>
            <person name="Kyrpides N.C."/>
            <person name="Woyke T."/>
        </authorList>
    </citation>
    <scope>NUCLEOTIDE SEQUENCE</scope>
    <source>
        <strain evidence="1">GVMAG-M-3300025778-1</strain>
    </source>
</reference>
<evidence type="ECO:0008006" key="2">
    <source>
        <dbReference type="Google" id="ProtNLM"/>
    </source>
</evidence>
<dbReference type="AlphaFoldDB" id="A0A6C0J2X2"/>
<dbReference type="SUPFAM" id="SSF56112">
    <property type="entry name" value="Protein kinase-like (PK-like)"/>
    <property type="match status" value="1"/>
</dbReference>
<sequence length="451" mass="49140">MEGGYFLGQGADTCVFAPPVDCVQPGIPPGDNVSRIVPISESYEEYNQQVVRRALLSIHDKIDQSPQAQMWLMGRPLDAYFNFAIGTCIPSFKESDLKNIDGSPHSCQQHIALGRNNQFLNFITPRQDADLIKKSHPLPETLREIRPIFHVLLLLNAEGILHADIHYKNVAWMGNHIVLHDWGRVLDGVTALTNHLTFHQFGDANVRRQFTHQNQFMQLVGPAMVMGVSSYIPHQPKEYMRFMRVFDIAGLLATVMFVYPQIGGDTANSRFVMPIRDLLNTAASPDEITKGAHAVVDDFLNHAIARVTGLPPPSPPVSAPIVRPLPRPAILRPALHPAPMPLPPVAPPPAPVRPLHPAPVPLAPPRINLSSRPPRPSAAIPPVPLAPAAAPAAAPNNSLISVAMSRIFGPAAPPPAQPAPVPLAPILEVVPAQRRRRGSIGSGRKTLRKLV</sequence>
<dbReference type="EMBL" id="MN740319">
    <property type="protein sequence ID" value="QHT99991.1"/>
    <property type="molecule type" value="Genomic_DNA"/>
</dbReference>
<name>A0A6C0J2X2_9ZZZZ</name>
<dbReference type="InterPro" id="IPR011009">
    <property type="entry name" value="Kinase-like_dom_sf"/>
</dbReference>
<proteinExistence type="predicted"/>